<dbReference type="PANTHER" id="PTHR36558">
    <property type="entry name" value="GLR1098 PROTEIN"/>
    <property type="match status" value="1"/>
</dbReference>
<evidence type="ECO:0000313" key="2">
    <source>
        <dbReference type="EMBL" id="SFV75309.1"/>
    </source>
</evidence>
<organism evidence="2">
    <name type="scientific">hydrothermal vent metagenome</name>
    <dbReference type="NCBI Taxonomy" id="652676"/>
    <lineage>
        <taxon>unclassified sequences</taxon>
        <taxon>metagenomes</taxon>
        <taxon>ecological metagenomes</taxon>
    </lineage>
</organism>
<dbReference type="InterPro" id="IPR008538">
    <property type="entry name" value="Uma2"/>
</dbReference>
<evidence type="ECO:0000259" key="1">
    <source>
        <dbReference type="Pfam" id="PF05685"/>
    </source>
</evidence>
<dbReference type="InterPro" id="IPR012296">
    <property type="entry name" value="Nuclease_put_TT1808"/>
</dbReference>
<sequence length="183" mass="21624">MAKIKSKYITSYTYDDYKLWQGDWELYNGIAVAMSPAPMRKHQSLASEIIYNIREQFDDCAQCEVLGEVDYKVSDDTVLRPDVVLTCDETNESYLVKAPEIIVEIISPSTAKRDEKYKFEIYEREKVKYYIIIYPNDLVAKVYKLDNKKYDKQGDLTIEEYMFEDTTCAISIDFEKVFRRFRV</sequence>
<dbReference type="Pfam" id="PF05685">
    <property type="entry name" value="Uma2"/>
    <property type="match status" value="1"/>
</dbReference>
<feature type="domain" description="Putative restriction endonuclease" evidence="1">
    <location>
        <begin position="19"/>
        <end position="154"/>
    </location>
</feature>
<accession>A0A1W1D3W5</accession>
<protein>
    <recommendedName>
        <fullName evidence="1">Putative restriction endonuclease domain-containing protein</fullName>
    </recommendedName>
</protein>
<dbReference type="AlphaFoldDB" id="A0A1W1D3W5"/>
<dbReference type="EMBL" id="FPHP01000027">
    <property type="protein sequence ID" value="SFV75309.1"/>
    <property type="molecule type" value="Genomic_DNA"/>
</dbReference>
<dbReference type="InterPro" id="IPR011335">
    <property type="entry name" value="Restrct_endonuc-II-like"/>
</dbReference>
<dbReference type="CDD" id="cd06260">
    <property type="entry name" value="DUF820-like"/>
    <property type="match status" value="1"/>
</dbReference>
<name>A0A1W1D3W5_9ZZZZ</name>
<dbReference type="PANTHER" id="PTHR36558:SF1">
    <property type="entry name" value="RESTRICTION ENDONUCLEASE DOMAIN-CONTAINING PROTEIN-RELATED"/>
    <property type="match status" value="1"/>
</dbReference>
<dbReference type="SUPFAM" id="SSF52980">
    <property type="entry name" value="Restriction endonuclease-like"/>
    <property type="match status" value="1"/>
</dbReference>
<gene>
    <name evidence="2" type="ORF">MNB_SM-3-37</name>
</gene>
<dbReference type="Gene3D" id="3.90.1570.10">
    <property type="entry name" value="tt1808, chain A"/>
    <property type="match status" value="1"/>
</dbReference>
<proteinExistence type="predicted"/>
<reference evidence="2" key="1">
    <citation type="submission" date="2016-10" db="EMBL/GenBank/DDBJ databases">
        <authorList>
            <person name="de Groot N.N."/>
        </authorList>
    </citation>
    <scope>NUCLEOTIDE SEQUENCE</scope>
</reference>